<dbReference type="CDD" id="cd20294">
    <property type="entry name" value="cupin_KduI_N"/>
    <property type="match status" value="1"/>
</dbReference>
<dbReference type="InParanoid" id="A0A0J6WTZ2"/>
<dbReference type="GO" id="GO:0008270">
    <property type="term" value="F:zinc ion binding"/>
    <property type="evidence" value="ECO:0007669"/>
    <property type="project" value="UniProtKB-UniRule"/>
</dbReference>
<dbReference type="PANTHER" id="PTHR38461">
    <property type="entry name" value="4-DEOXY-L-THREO-5-HEXOSULOSE-URONATE KETOL-ISOMERASE"/>
    <property type="match status" value="1"/>
</dbReference>
<dbReference type="Proteomes" id="UP000036503">
    <property type="component" value="Unassembled WGS sequence"/>
</dbReference>
<feature type="binding site" evidence="6">
    <location>
        <position position="247"/>
    </location>
    <ligand>
        <name>Zn(2+)</name>
        <dbReference type="ChEBI" id="CHEBI:29105"/>
    </ligand>
</feature>
<dbReference type="Gene3D" id="2.60.120.520">
    <property type="entry name" value="pectin degrading enzyme 5-keto 4- deoxyuronate isomerase, domain 1"/>
    <property type="match status" value="1"/>
</dbReference>
<dbReference type="HAMAP" id="MF_00687">
    <property type="entry name" value="KduI"/>
    <property type="match status" value="1"/>
</dbReference>
<dbReference type="EMBL" id="LEKT01000052">
    <property type="protein sequence ID" value="KMO85643.1"/>
    <property type="molecule type" value="Genomic_DNA"/>
</dbReference>
<dbReference type="PANTHER" id="PTHR38461:SF1">
    <property type="entry name" value="4-DEOXY-L-THREO-5-HEXOSULOSE-URONATE KETOL-ISOMERASE"/>
    <property type="match status" value="1"/>
</dbReference>
<protein>
    <recommendedName>
        <fullName evidence="6">4-deoxy-L-threo-5-hexosulose-uronate ketol-isomerase</fullName>
        <ecNumber evidence="6">5.3.1.17</ecNumber>
    </recommendedName>
    <alternativeName>
        <fullName evidence="6">5-keto-4-deoxyuronate isomerase</fullName>
    </alternativeName>
    <alternativeName>
        <fullName evidence="6">DKI isomerase</fullName>
    </alternativeName>
</protein>
<feature type="binding site" evidence="6">
    <location>
        <position position="200"/>
    </location>
    <ligand>
        <name>Zn(2+)</name>
        <dbReference type="ChEBI" id="CHEBI:29105"/>
    </ligand>
</feature>
<dbReference type="RefSeq" id="WP_048515166.1">
    <property type="nucleotide sequence ID" value="NZ_FUXD01000045.1"/>
</dbReference>
<evidence type="ECO:0000313" key="8">
    <source>
        <dbReference type="Proteomes" id="UP000036503"/>
    </source>
</evidence>
<keyword evidence="3 6" id="KW-0479">Metal-binding</keyword>
<name>A0A0J6WTZ2_9FIRM</name>
<dbReference type="NCBIfam" id="NF002091">
    <property type="entry name" value="PRK00924.1"/>
    <property type="match status" value="1"/>
</dbReference>
<evidence type="ECO:0000256" key="3">
    <source>
        <dbReference type="ARBA" id="ARBA00022723"/>
    </source>
</evidence>
<dbReference type="PATRIC" id="fig|1122219.3.peg.2561"/>
<dbReference type="GO" id="GO:0019698">
    <property type="term" value="P:D-galacturonate catabolic process"/>
    <property type="evidence" value="ECO:0007669"/>
    <property type="project" value="TreeGrafter"/>
</dbReference>
<dbReference type="GO" id="GO:0042840">
    <property type="term" value="P:D-glucuronate catabolic process"/>
    <property type="evidence" value="ECO:0007669"/>
    <property type="project" value="TreeGrafter"/>
</dbReference>
<dbReference type="FunCoup" id="A0A0J6WTZ2">
    <property type="interactions" value="16"/>
</dbReference>
<dbReference type="OrthoDB" id="9770644at2"/>
<organism evidence="7 8">
    <name type="scientific">Megasphaera cerevisiae DSM 20462</name>
    <dbReference type="NCBI Taxonomy" id="1122219"/>
    <lineage>
        <taxon>Bacteria</taxon>
        <taxon>Bacillati</taxon>
        <taxon>Bacillota</taxon>
        <taxon>Negativicutes</taxon>
        <taxon>Veillonellales</taxon>
        <taxon>Veillonellaceae</taxon>
        <taxon>Megasphaera</taxon>
    </lineage>
</organism>
<dbReference type="SUPFAM" id="SSF51182">
    <property type="entry name" value="RmlC-like cupins"/>
    <property type="match status" value="1"/>
</dbReference>
<evidence type="ECO:0000256" key="5">
    <source>
        <dbReference type="ARBA" id="ARBA00023235"/>
    </source>
</evidence>
<keyword evidence="4 6" id="KW-0862">Zinc</keyword>
<comment type="caution">
    <text evidence="7">The sequence shown here is derived from an EMBL/GenBank/DDBJ whole genome shotgun (WGS) entry which is preliminary data.</text>
</comment>
<evidence type="ECO:0000313" key="7">
    <source>
        <dbReference type="EMBL" id="KMO85643.1"/>
    </source>
</evidence>
<comment type="similarity">
    <text evidence="2 6">Belongs to the KduI family.</text>
</comment>
<dbReference type="GO" id="GO:0045490">
    <property type="term" value="P:pectin catabolic process"/>
    <property type="evidence" value="ECO:0007669"/>
    <property type="project" value="UniProtKB-UniRule"/>
</dbReference>
<dbReference type="InterPro" id="IPR007045">
    <property type="entry name" value="KduI"/>
</dbReference>
<comment type="function">
    <text evidence="6">Catalyzes the isomerization of 5-dehydro-4-deoxy-D-glucuronate to 3-deoxy-D-glycero-2,5-hexodiulosonate.</text>
</comment>
<dbReference type="STRING" id="39029.BSR42_12375"/>
<dbReference type="CDD" id="cd20491">
    <property type="entry name" value="cupin_KduI_C"/>
    <property type="match status" value="1"/>
</dbReference>
<dbReference type="InterPro" id="IPR014710">
    <property type="entry name" value="RmlC-like_jellyroll"/>
</dbReference>
<keyword evidence="5 6" id="KW-0413">Isomerase</keyword>
<reference evidence="7 8" key="1">
    <citation type="submission" date="2015-06" db="EMBL/GenBank/DDBJ databases">
        <title>Draft genome sequence of beer spoilage bacterium Megasphaera cerevisiae type strain 20462.</title>
        <authorList>
            <person name="Kutumbaka K."/>
            <person name="Pasmowitz J."/>
            <person name="Mategko J."/>
            <person name="Reyes D."/>
            <person name="Friedrich A."/>
            <person name="Han S."/>
            <person name="Martens-Habbena W."/>
            <person name="Neal-McKinney J."/>
            <person name="Janagama H.K."/>
            <person name="Nadala C."/>
            <person name="Samadpour M."/>
        </authorList>
    </citation>
    <scope>NUCLEOTIDE SEQUENCE [LARGE SCALE GENOMIC DNA]</scope>
    <source>
        <strain evidence="7 8">DSM 20462</strain>
    </source>
</reference>
<sequence>MDIRYSTGPEDFKKYTTKDVRREFLIETLFKPDEVIATYSHVDRMVAVGCMPVSEAVPLDKGIDCWKNFGTHYFLERREIGIFNVGGDGTIVADGTTYKMGPKDCLYVTMGTKEVVFASADPAHPAKYYMVSAPAHKPCQTKFISIQDANKRPCGTAELSNDRVINQFIHPDVVETCQLCMGMTALKPGSVWNSMPPHTHERRMEIYFYFEVPEDQAVFHIMGQETETRHIALHNEQAVISPSWSMHCGCGTHNYTFIWAMGGENKEFDDMDNIEIQNIK</sequence>
<evidence type="ECO:0000256" key="1">
    <source>
        <dbReference type="ARBA" id="ARBA00000552"/>
    </source>
</evidence>
<dbReference type="GO" id="GO:0008697">
    <property type="term" value="F:4-deoxy-L-threo-5-hexosulose-uronate ketol-isomerase activity"/>
    <property type="evidence" value="ECO:0007669"/>
    <property type="project" value="UniProtKB-UniRule"/>
</dbReference>
<keyword evidence="8" id="KW-1185">Reference proteome</keyword>
<gene>
    <name evidence="6" type="primary">kduI</name>
    <name evidence="7" type="ORF">AB840_12425</name>
</gene>
<dbReference type="Gene3D" id="2.60.120.10">
    <property type="entry name" value="Jelly Rolls"/>
    <property type="match status" value="1"/>
</dbReference>
<dbReference type="EC" id="5.3.1.17" evidence="6"/>
<comment type="catalytic activity">
    <reaction evidence="1 6">
        <text>5-dehydro-4-deoxy-D-glucuronate = 3-deoxy-D-glycero-2,5-hexodiulosonate</text>
        <dbReference type="Rhea" id="RHEA:23896"/>
        <dbReference type="ChEBI" id="CHEBI:17117"/>
        <dbReference type="ChEBI" id="CHEBI:29071"/>
        <dbReference type="EC" id="5.3.1.17"/>
    </reaction>
</comment>
<dbReference type="InterPro" id="IPR011051">
    <property type="entry name" value="RmlC_Cupin_sf"/>
</dbReference>
<comment type="pathway">
    <text evidence="6">Glycan metabolism; pectin degradation; 2-dehydro-3-deoxy-D-gluconate from pectin: step 4/5.</text>
</comment>
<accession>A0A0J6WTZ2</accession>
<dbReference type="InterPro" id="IPR027449">
    <property type="entry name" value="KduI_N"/>
</dbReference>
<evidence type="ECO:0000256" key="2">
    <source>
        <dbReference type="ARBA" id="ARBA00008086"/>
    </source>
</evidence>
<feature type="binding site" evidence="6">
    <location>
        <position position="198"/>
    </location>
    <ligand>
        <name>Zn(2+)</name>
        <dbReference type="ChEBI" id="CHEBI:29105"/>
    </ligand>
</feature>
<proteinExistence type="inferred from homology"/>
<dbReference type="UniPathway" id="UPA00545">
    <property type="reaction ID" value="UER00826"/>
</dbReference>
<evidence type="ECO:0000256" key="6">
    <source>
        <dbReference type="HAMAP-Rule" id="MF_00687"/>
    </source>
</evidence>
<comment type="cofactor">
    <cofactor evidence="6">
        <name>Zn(2+)</name>
        <dbReference type="ChEBI" id="CHEBI:29105"/>
    </cofactor>
    <text evidence="6">Binds 1 zinc ion per subunit.</text>
</comment>
<feature type="binding site" evidence="6">
    <location>
        <position position="205"/>
    </location>
    <ligand>
        <name>Zn(2+)</name>
        <dbReference type="ChEBI" id="CHEBI:29105"/>
    </ligand>
</feature>
<dbReference type="PIRSF" id="PIRSF006625">
    <property type="entry name" value="KduI"/>
    <property type="match status" value="1"/>
</dbReference>
<dbReference type="Pfam" id="PF04962">
    <property type="entry name" value="KduI"/>
    <property type="match status" value="1"/>
</dbReference>
<dbReference type="InterPro" id="IPR021120">
    <property type="entry name" value="KduI/IolB_isomerase"/>
</dbReference>
<dbReference type="AlphaFoldDB" id="A0A0J6WTZ2"/>
<evidence type="ECO:0000256" key="4">
    <source>
        <dbReference type="ARBA" id="ARBA00022833"/>
    </source>
</evidence>